<reference evidence="1" key="1">
    <citation type="journal article" date="2014" name="Front. Microbiol.">
        <title>High frequency of phylogenetically diverse reductive dehalogenase-homologous genes in deep subseafloor sedimentary metagenomes.</title>
        <authorList>
            <person name="Kawai M."/>
            <person name="Futagami T."/>
            <person name="Toyoda A."/>
            <person name="Takaki Y."/>
            <person name="Nishi S."/>
            <person name="Hori S."/>
            <person name="Arai W."/>
            <person name="Tsubouchi T."/>
            <person name="Morono Y."/>
            <person name="Uchiyama I."/>
            <person name="Ito T."/>
            <person name="Fujiyama A."/>
            <person name="Inagaki F."/>
            <person name="Takami H."/>
        </authorList>
    </citation>
    <scope>NUCLEOTIDE SEQUENCE</scope>
    <source>
        <strain evidence="1">Expedition CK06-06</strain>
    </source>
</reference>
<proteinExistence type="predicted"/>
<accession>X1LAM5</accession>
<gene>
    <name evidence="1" type="ORF">S06H3_18665</name>
</gene>
<dbReference type="AlphaFoldDB" id="X1LAM5"/>
<feature type="non-terminal residue" evidence="1">
    <location>
        <position position="46"/>
    </location>
</feature>
<evidence type="ECO:0008006" key="2">
    <source>
        <dbReference type="Google" id="ProtNLM"/>
    </source>
</evidence>
<name>X1LAM5_9ZZZZ</name>
<comment type="caution">
    <text evidence="1">The sequence shown here is derived from an EMBL/GenBank/DDBJ whole genome shotgun (WGS) entry which is preliminary data.</text>
</comment>
<sequence length="46" mass="5419">MGECILLTNMDLAEEKELVEKARQDPEVFGKLYDQYYSQIFGYVLK</sequence>
<protein>
    <recommendedName>
        <fullName evidence="2">RNA polymerase sigma-70 region 2 domain-containing protein</fullName>
    </recommendedName>
</protein>
<evidence type="ECO:0000313" key="1">
    <source>
        <dbReference type="EMBL" id="GAI16372.1"/>
    </source>
</evidence>
<organism evidence="1">
    <name type="scientific">marine sediment metagenome</name>
    <dbReference type="NCBI Taxonomy" id="412755"/>
    <lineage>
        <taxon>unclassified sequences</taxon>
        <taxon>metagenomes</taxon>
        <taxon>ecological metagenomes</taxon>
    </lineage>
</organism>
<dbReference type="EMBL" id="BARV01009467">
    <property type="protein sequence ID" value="GAI16372.1"/>
    <property type="molecule type" value="Genomic_DNA"/>
</dbReference>